<protein>
    <submittedName>
        <fullName evidence="1">Uncharacterized protein</fullName>
    </submittedName>
</protein>
<sequence>MMYFKGCPKCDGDLYAGEDIHGQYVSCIQCGYLRDETPVDSMESPGEDTHLLTGKTYVIDVRIPAKKRRENVTRVARALAQG</sequence>
<dbReference type="AlphaFoldDB" id="A0A381RFK9"/>
<evidence type="ECO:0000313" key="1">
    <source>
        <dbReference type="EMBL" id="SUZ89669.1"/>
    </source>
</evidence>
<proteinExistence type="predicted"/>
<organism evidence="1">
    <name type="scientific">marine metagenome</name>
    <dbReference type="NCBI Taxonomy" id="408172"/>
    <lineage>
        <taxon>unclassified sequences</taxon>
        <taxon>metagenomes</taxon>
        <taxon>ecological metagenomes</taxon>
    </lineage>
</organism>
<reference evidence="1" key="1">
    <citation type="submission" date="2018-05" db="EMBL/GenBank/DDBJ databases">
        <authorList>
            <person name="Lanie J.A."/>
            <person name="Ng W.-L."/>
            <person name="Kazmierczak K.M."/>
            <person name="Andrzejewski T.M."/>
            <person name="Davidsen T.M."/>
            <person name="Wayne K.J."/>
            <person name="Tettelin H."/>
            <person name="Glass J.I."/>
            <person name="Rusch D."/>
            <person name="Podicherti R."/>
            <person name="Tsui H.-C.T."/>
            <person name="Winkler M.E."/>
        </authorList>
    </citation>
    <scope>NUCLEOTIDE SEQUENCE</scope>
</reference>
<name>A0A381RFK9_9ZZZZ</name>
<accession>A0A381RFK9</accession>
<dbReference type="EMBL" id="UINC01001831">
    <property type="protein sequence ID" value="SUZ89669.1"/>
    <property type="molecule type" value="Genomic_DNA"/>
</dbReference>
<gene>
    <name evidence="1" type="ORF">METZ01_LOCUS42523</name>
</gene>